<reference evidence="10" key="1">
    <citation type="journal article" date="2015" name="Genome Announc.">
        <title>Genome sequence of the AIDS-associated pathogen Penicillium marneffei (ATCC18224) and its near taxonomic relative Talaromyces stipitatus (ATCC10500).</title>
        <authorList>
            <person name="Nierman W.C."/>
            <person name="Fedorova-Abrams N.D."/>
            <person name="Andrianopoulos A."/>
        </authorList>
    </citation>
    <scope>NUCLEOTIDE SEQUENCE [LARGE SCALE GENOMIC DNA]</scope>
    <source>
        <strain evidence="10">ATCC 18224 / CBS 334.59 / QM 7333</strain>
    </source>
</reference>
<evidence type="ECO:0000256" key="1">
    <source>
        <dbReference type="ARBA" id="ARBA00022723"/>
    </source>
</evidence>
<keyword evidence="2" id="KW-0677">Repeat</keyword>
<dbReference type="AlphaFoldDB" id="B6Q1Y2"/>
<organism evidence="9 10">
    <name type="scientific">Talaromyces marneffei (strain ATCC 18224 / CBS 334.59 / QM 7333)</name>
    <name type="common">Penicillium marneffei</name>
    <dbReference type="NCBI Taxonomy" id="441960"/>
    <lineage>
        <taxon>Eukaryota</taxon>
        <taxon>Fungi</taxon>
        <taxon>Dikarya</taxon>
        <taxon>Ascomycota</taxon>
        <taxon>Pezizomycotina</taxon>
        <taxon>Eurotiomycetes</taxon>
        <taxon>Eurotiomycetidae</taxon>
        <taxon>Eurotiales</taxon>
        <taxon>Trichocomaceae</taxon>
        <taxon>Talaromyces</taxon>
        <taxon>Talaromyces sect. Talaromyces</taxon>
    </lineage>
</organism>
<feature type="region of interest" description="Disordered" evidence="6">
    <location>
        <begin position="114"/>
        <end position="144"/>
    </location>
</feature>
<dbReference type="GO" id="GO:0008270">
    <property type="term" value="F:zinc ion binding"/>
    <property type="evidence" value="ECO:0007669"/>
    <property type="project" value="UniProtKB-KW"/>
</dbReference>
<dbReference type="VEuPathDB" id="FungiDB:PMAA_017800"/>
<dbReference type="OrthoDB" id="5086500at2759"/>
<evidence type="ECO:0000313" key="9">
    <source>
        <dbReference type="EMBL" id="EEA26866.1"/>
    </source>
</evidence>
<keyword evidence="10" id="KW-1185">Reference proteome</keyword>
<feature type="domain" description="C2H2-type" evidence="7">
    <location>
        <begin position="85"/>
        <end position="105"/>
    </location>
</feature>
<dbReference type="InterPro" id="IPR002893">
    <property type="entry name" value="Znf_MYND"/>
</dbReference>
<proteinExistence type="predicted"/>
<dbReference type="InterPro" id="IPR011990">
    <property type="entry name" value="TPR-like_helical_dom_sf"/>
</dbReference>
<dbReference type="EMBL" id="DS995899">
    <property type="protein sequence ID" value="EEA26866.1"/>
    <property type="molecule type" value="Genomic_DNA"/>
</dbReference>
<keyword evidence="5" id="KW-0862">Zinc</keyword>
<dbReference type="Gene3D" id="6.10.140.2220">
    <property type="match status" value="1"/>
</dbReference>
<dbReference type="InterPro" id="IPR013087">
    <property type="entry name" value="Znf_C2H2_type"/>
</dbReference>
<dbReference type="SUPFAM" id="SSF48452">
    <property type="entry name" value="TPR-like"/>
    <property type="match status" value="2"/>
</dbReference>
<evidence type="ECO:0000256" key="2">
    <source>
        <dbReference type="ARBA" id="ARBA00022737"/>
    </source>
</evidence>
<accession>B6Q1Y2</accession>
<feature type="compositionally biased region" description="Polar residues" evidence="6">
    <location>
        <begin position="129"/>
        <end position="144"/>
    </location>
</feature>
<evidence type="ECO:0000259" key="7">
    <source>
        <dbReference type="PROSITE" id="PS00028"/>
    </source>
</evidence>
<keyword evidence="3" id="KW-0863">Zinc-finger</keyword>
<dbReference type="Gene3D" id="1.25.40.10">
    <property type="entry name" value="Tetratricopeptide repeat domain"/>
    <property type="match status" value="2"/>
</dbReference>
<dbReference type="PhylomeDB" id="B6Q1Y2"/>
<keyword evidence="4" id="KW-0802">TPR repeat</keyword>
<dbReference type="SUPFAM" id="SSF144232">
    <property type="entry name" value="HIT/MYND zinc finger-like"/>
    <property type="match status" value="1"/>
</dbReference>
<feature type="domain" description="MYND-type" evidence="8">
    <location>
        <begin position="761"/>
        <end position="797"/>
    </location>
</feature>
<name>B6Q1Y2_TALMQ</name>
<gene>
    <name evidence="9" type="ORF">PMAA_017800</name>
</gene>
<sequence>MVNLIKNSAELDNHRFSKFCHGAAIVVHIMMRDNLINKGYRIEKRLIPLEGYPLRVPCNKCKDVFPSDEAKEAHENLHQTHDLICVQCGQKCDTPYELRLHYDYHDDMEFRQTRKEVNSNKSSHRRASSHAQITHGGSISIPLSPTENAMRRVHKRKSQRLLDAWSSKKAGKGEEGEIVAMAFFLPEDMERVHAAEGKLQDVEALSVVNFPITQFTTWLDMRDNGIVIDEKCLDSPTCNEKESLSDMEKSSLDEDKAAIVPRRMSLLKSVLGLRLPKRLSRSDSSADQPRKLRKKENSIRFSFVSKPEKSRETARSESRTSNGFLELSEKAIYIGSPHLEETSGSDSNPFIHVRISADGAIVEDKSGRRRVLQMEQIAHVYSVVSADTSLASIKSRITSLQFGAETDLEGENPRDAILAYKEILDILSRHPALDVNLRIRSGIYHRLGSMYSSLGAAGESEYYFLKALAIYRRIYGRDQNVIYVLLNDIAKLCEKDGYATEASALYERVLAGRLRVLGHNDPETLNSMLELASIKTNLGDFESALQLLEDAVPAFETVFGLQNESTLVAMSHLSILYQKLGLNEQSLTVSIKMLPHCKSVIGYDNPLTRNTTIRYLEESGNFDFPADVKLILDHYRQSRSAESFRVLQTLGRAYMDSGLNRDACEVFLSLLDETSGAKELDSLEFFDALSALCVALEHLGHFDEAIKNYGQLLQSAHRTPSDHPSRSRMEYARSRVTDLIHRREVLTAERRAWEMFEDGPCTSCQSKTKSLCNTCHIVRFCSPACHDKVRLKHKLSCIPSVTLRESRSVAITPRCPPAVQNDALNMILPAERGTTPPSITASHTVYLDPRNFTTFRMKLSSNVNTLLVFSPEADIRYTIIGNLSESGSNQVSLSASASVSISAGKKPSNMIPSTLSGYQWLTPAQQESVSIAPMEQSAAIYLVVAPGEQMMKNLVEKRVRARSGGGEKEYFEGLDVPDLKLIEFAQGLMMNGYMGEAFLYIVGWI</sequence>
<dbReference type="Proteomes" id="UP000001294">
    <property type="component" value="Unassembled WGS sequence"/>
</dbReference>
<dbReference type="Pfam" id="PF13374">
    <property type="entry name" value="TPR_10"/>
    <property type="match status" value="1"/>
</dbReference>
<dbReference type="PROSITE" id="PS00028">
    <property type="entry name" value="ZINC_FINGER_C2H2_1"/>
    <property type="match status" value="2"/>
</dbReference>
<evidence type="ECO:0000259" key="8">
    <source>
        <dbReference type="PROSITE" id="PS01360"/>
    </source>
</evidence>
<evidence type="ECO:0000256" key="6">
    <source>
        <dbReference type="SAM" id="MobiDB-lite"/>
    </source>
</evidence>
<keyword evidence="1" id="KW-0479">Metal-binding</keyword>
<dbReference type="PROSITE" id="PS01360">
    <property type="entry name" value="ZF_MYND_1"/>
    <property type="match status" value="1"/>
</dbReference>
<evidence type="ECO:0000256" key="4">
    <source>
        <dbReference type="ARBA" id="ARBA00022803"/>
    </source>
</evidence>
<evidence type="ECO:0000313" key="10">
    <source>
        <dbReference type="Proteomes" id="UP000001294"/>
    </source>
</evidence>
<dbReference type="PANTHER" id="PTHR45641:SF19">
    <property type="entry name" value="NEPHROCYSTIN-3"/>
    <property type="match status" value="1"/>
</dbReference>
<protein>
    <submittedName>
        <fullName evidence="9">Tetratricopeptide repeat protein</fullName>
    </submittedName>
</protein>
<dbReference type="Pfam" id="PF13424">
    <property type="entry name" value="TPR_12"/>
    <property type="match status" value="1"/>
</dbReference>
<dbReference type="PANTHER" id="PTHR45641">
    <property type="entry name" value="TETRATRICOPEPTIDE REPEAT PROTEIN (AFU_ORTHOLOGUE AFUA_6G03870)"/>
    <property type="match status" value="1"/>
</dbReference>
<dbReference type="STRING" id="441960.B6Q1Y2"/>
<dbReference type="SMART" id="SM00355">
    <property type="entry name" value="ZnF_C2H2"/>
    <property type="match status" value="2"/>
</dbReference>
<dbReference type="HOGENOM" id="CLU_012796_0_0_1"/>
<evidence type="ECO:0000256" key="5">
    <source>
        <dbReference type="ARBA" id="ARBA00022833"/>
    </source>
</evidence>
<evidence type="ECO:0000256" key="3">
    <source>
        <dbReference type="ARBA" id="ARBA00022771"/>
    </source>
</evidence>
<feature type="domain" description="C2H2-type" evidence="7">
    <location>
        <begin position="58"/>
        <end position="78"/>
    </location>
</feature>